<accession>A0A1S1R1I9</accession>
<organism evidence="1 2">
    <name type="scientific">Parafrankia soli</name>
    <dbReference type="NCBI Taxonomy" id="2599596"/>
    <lineage>
        <taxon>Bacteria</taxon>
        <taxon>Bacillati</taxon>
        <taxon>Actinomycetota</taxon>
        <taxon>Actinomycetes</taxon>
        <taxon>Frankiales</taxon>
        <taxon>Frankiaceae</taxon>
        <taxon>Parafrankia</taxon>
    </lineage>
</organism>
<protein>
    <submittedName>
        <fullName evidence="1">Uncharacterized protein</fullName>
    </submittedName>
</protein>
<dbReference type="Proteomes" id="UP000179769">
    <property type="component" value="Unassembled WGS sequence"/>
</dbReference>
<gene>
    <name evidence="1" type="ORF">BBK14_32855</name>
</gene>
<reference evidence="2" key="1">
    <citation type="submission" date="2016-07" db="EMBL/GenBank/DDBJ databases">
        <title>Frankia sp. NRRL B-16219 Genome sequencing.</title>
        <authorList>
            <person name="Ghodhbane-Gtari F."/>
            <person name="Swanson E."/>
            <person name="Gueddou A."/>
            <person name="Louati M."/>
            <person name="Nouioui I."/>
            <person name="Hezbri K."/>
            <person name="Abebe-Akele F."/>
            <person name="Simpson S."/>
            <person name="Morris K."/>
            <person name="Thomas K."/>
            <person name="Gtari M."/>
            <person name="Tisa L.S."/>
        </authorList>
    </citation>
    <scope>NUCLEOTIDE SEQUENCE [LARGE SCALE GENOMIC DNA]</scope>
    <source>
        <strain evidence="2">NRRL B-16219</strain>
    </source>
</reference>
<sequence>MVSVIQTLQTGPQSADLLAVQRHVYQALVAHCATQPGSDPLTDAYRTYVTLTARRLDGEGAVDDRTYLHAAAALVAEVQLTTLHETRAGVSHD</sequence>
<dbReference type="EMBL" id="MAXA01000090">
    <property type="protein sequence ID" value="OHV39756.1"/>
    <property type="molecule type" value="Genomic_DNA"/>
</dbReference>
<dbReference type="AlphaFoldDB" id="A0A1S1R1I9"/>
<name>A0A1S1R1I9_9ACTN</name>
<evidence type="ECO:0000313" key="1">
    <source>
        <dbReference type="EMBL" id="OHV39756.1"/>
    </source>
</evidence>
<keyword evidence="2" id="KW-1185">Reference proteome</keyword>
<evidence type="ECO:0000313" key="2">
    <source>
        <dbReference type="Proteomes" id="UP000179769"/>
    </source>
</evidence>
<comment type="caution">
    <text evidence="1">The sequence shown here is derived from an EMBL/GenBank/DDBJ whole genome shotgun (WGS) entry which is preliminary data.</text>
</comment>
<proteinExistence type="predicted"/>